<feature type="region of interest" description="Disordered" evidence="4">
    <location>
        <begin position="1"/>
        <end position="64"/>
    </location>
</feature>
<dbReference type="InterPro" id="IPR042099">
    <property type="entry name" value="ANL_N_sf"/>
</dbReference>
<keyword evidence="3" id="KW-0443">Lipid metabolism</keyword>
<organism evidence="6">
    <name type="scientific">Stygiella incarcerata</name>
    <dbReference type="NCBI Taxonomy" id="1712417"/>
    <lineage>
        <taxon>Eukaryota</taxon>
        <taxon>Discoba</taxon>
        <taxon>Jakobida</taxon>
        <taxon>Andalucina</taxon>
        <taxon>Stygiellidae</taxon>
        <taxon>Stygiella</taxon>
    </lineage>
</organism>
<proteinExistence type="evidence at transcript level"/>
<feature type="compositionally biased region" description="Acidic residues" evidence="4">
    <location>
        <begin position="26"/>
        <end position="63"/>
    </location>
</feature>
<name>A0A192ZJ51_9EUKA</name>
<evidence type="ECO:0000256" key="1">
    <source>
        <dbReference type="ARBA" id="ARBA00022598"/>
    </source>
</evidence>
<dbReference type="SUPFAM" id="SSF56801">
    <property type="entry name" value="Acetyl-CoA synthetase-like"/>
    <property type="match status" value="1"/>
</dbReference>
<dbReference type="GO" id="GO:0005783">
    <property type="term" value="C:endoplasmic reticulum"/>
    <property type="evidence" value="ECO:0007669"/>
    <property type="project" value="TreeGrafter"/>
</dbReference>
<evidence type="ECO:0000256" key="4">
    <source>
        <dbReference type="SAM" id="MobiDB-lite"/>
    </source>
</evidence>
<feature type="domain" description="AMP-dependent synthetase/ligase" evidence="5">
    <location>
        <begin position="111"/>
        <end position="533"/>
    </location>
</feature>
<dbReference type="PROSITE" id="PS00455">
    <property type="entry name" value="AMP_BINDING"/>
    <property type="match status" value="1"/>
</dbReference>
<dbReference type="InterPro" id="IPR000873">
    <property type="entry name" value="AMP-dep_synth/lig_dom"/>
</dbReference>
<accession>A0A192ZJ51</accession>
<dbReference type="GO" id="GO:0016020">
    <property type="term" value="C:membrane"/>
    <property type="evidence" value="ECO:0007669"/>
    <property type="project" value="TreeGrafter"/>
</dbReference>
<dbReference type="EMBL" id="KT984620">
    <property type="protein sequence ID" value="ANM86840.1"/>
    <property type="molecule type" value="mRNA"/>
</dbReference>
<dbReference type="PANTHER" id="PTHR43272:SF32">
    <property type="entry name" value="AMP-DEPENDENT SYNTHETASE_LIGASE DOMAIN-CONTAINING PROTEIN"/>
    <property type="match status" value="1"/>
</dbReference>
<dbReference type="AlphaFoldDB" id="A0A192ZJ51"/>
<evidence type="ECO:0000256" key="2">
    <source>
        <dbReference type="ARBA" id="ARBA00022832"/>
    </source>
</evidence>
<dbReference type="InterPro" id="IPR020845">
    <property type="entry name" value="AMP-binding_CS"/>
</dbReference>
<dbReference type="Pfam" id="PF00501">
    <property type="entry name" value="AMP-binding"/>
    <property type="match status" value="1"/>
</dbReference>
<dbReference type="PANTHER" id="PTHR43272">
    <property type="entry name" value="LONG-CHAIN-FATTY-ACID--COA LIGASE"/>
    <property type="match status" value="1"/>
</dbReference>
<evidence type="ECO:0000259" key="5">
    <source>
        <dbReference type="Pfam" id="PF00501"/>
    </source>
</evidence>
<dbReference type="Gene3D" id="3.40.50.12780">
    <property type="entry name" value="N-terminal domain of ligase-like"/>
    <property type="match status" value="1"/>
</dbReference>
<reference evidence="6" key="1">
    <citation type="journal article" date="2016" name="Mol. Biol. Evol.">
        <title>Novel hydrogenosomes in the microaerophilic jakobid Stygiella incarcerata.</title>
        <authorList>
            <person name="Leger M.M."/>
            <person name="Eme L."/>
            <person name="Hug L.A."/>
            <person name="Roger A.J."/>
        </authorList>
    </citation>
    <scope>NUCLEOTIDE SEQUENCE</scope>
</reference>
<keyword evidence="1 6" id="KW-0436">Ligase</keyword>
<keyword evidence="2" id="KW-0276">Fatty acid metabolism</keyword>
<dbReference type="GO" id="GO:0004467">
    <property type="term" value="F:long-chain fatty acid-CoA ligase activity"/>
    <property type="evidence" value="ECO:0007669"/>
    <property type="project" value="TreeGrafter"/>
</dbReference>
<evidence type="ECO:0000313" key="6">
    <source>
        <dbReference type="EMBL" id="ANM86840.1"/>
    </source>
</evidence>
<evidence type="ECO:0000256" key="3">
    <source>
        <dbReference type="ARBA" id="ARBA00023098"/>
    </source>
</evidence>
<protein>
    <submittedName>
        <fullName evidence="6">Long-chain-fatty-acid-CoA-ligase 1</fullName>
    </submittedName>
</protein>
<sequence>MEKRDVVEVEEEEVKATSSVPVSSEEAPEVEEGEEGEEEHGGMEDSEVGDVDEADGLGPEDIETSLPECSRFFVSSIDELRDSMEIEEFLSGAPEDEEPRRPPMTVMNVLDSTCEKFGERIALTSCDDKDYTYNEYREMCKRVAKSFMACGLNRFDGVPILGFNSPNYFFCSVGSIFAGGVTVGVYPTNGPSACKYVVDETKSKIICVDTESNIHKFCDLDPTEKVTLIIMNENEKLDKEKIQNEHPGFRILLWDEFLKEGESVADEELQERIDAQLPGHCCCIIFTSGTTGHPKGVMISHDNMTFTAYQTVRNAGADEEDVVISFLPLSHIAAQVVDIHAITAAGARIYFADSNALRGSLKNTMKKARPTAFFAVPRVWEKMMEAIKEMATKSSSLTRWIGKACKKIGLQGGYAKQGKETYSMPCMYPVANAVLFKKVRAQLGLDRCRLCVSSAAPISIETLEFFLSLGIQICELYGMSEGCGPQTFSRDEENVTGTAGFALRGTEMTILEPNEEGVGEVAFRGRGSFMGYLGRPKDSAEIFTDDGWLKTGDLGKFEDGRLRIVGRIKELIITAGGENVAPVLIENVMKEEMLALSNVVLVGDKKKFLTMLVTLRNTPNRQTGEPTTKLSTLALDVGKRIGSSATTTEEACQCEKWQEYVKEGMNRANERAISRAQRVQKFAMLPQDFSIGGGELTPTMKLKRRVIVSKYEDVIISMYSD</sequence>
<gene>
    <name evidence="6" type="primary">LCFACS1</name>
</gene>